<gene>
    <name evidence="2" type="ORF">V5799_016232</name>
</gene>
<sequence>MSRPVFGGTWTGKSRVDPALVEEALRTAGDGGHGQRDTAADAGLFSGRRPKRATVPPTKLRPLWSWGLWRLGTEQVAKAASLPEDDPKKGATP</sequence>
<evidence type="ECO:0000256" key="1">
    <source>
        <dbReference type="SAM" id="MobiDB-lite"/>
    </source>
</evidence>
<dbReference type="Proteomes" id="UP001321473">
    <property type="component" value="Unassembled WGS sequence"/>
</dbReference>
<reference evidence="2 3" key="1">
    <citation type="journal article" date="2023" name="Arcadia Sci">
        <title>De novo assembly of a long-read Amblyomma americanum tick genome.</title>
        <authorList>
            <person name="Chou S."/>
            <person name="Poskanzer K.E."/>
            <person name="Rollins M."/>
            <person name="Thuy-Boun P.S."/>
        </authorList>
    </citation>
    <scope>NUCLEOTIDE SEQUENCE [LARGE SCALE GENOMIC DNA]</scope>
    <source>
        <strain evidence="2">F_SG_1</strain>
        <tissue evidence="2">Salivary glands</tissue>
    </source>
</reference>
<evidence type="ECO:0000313" key="3">
    <source>
        <dbReference type="Proteomes" id="UP001321473"/>
    </source>
</evidence>
<proteinExistence type="predicted"/>
<evidence type="ECO:0000313" key="2">
    <source>
        <dbReference type="EMBL" id="KAK8782427.1"/>
    </source>
</evidence>
<dbReference type="EMBL" id="JARKHS020006681">
    <property type="protein sequence ID" value="KAK8782427.1"/>
    <property type="molecule type" value="Genomic_DNA"/>
</dbReference>
<dbReference type="AlphaFoldDB" id="A0AAQ4F5N3"/>
<protein>
    <submittedName>
        <fullName evidence="2">Uncharacterized protein</fullName>
    </submittedName>
</protein>
<name>A0AAQ4F5N3_AMBAM</name>
<feature type="region of interest" description="Disordered" evidence="1">
    <location>
        <begin position="26"/>
        <end position="57"/>
    </location>
</feature>
<organism evidence="2 3">
    <name type="scientific">Amblyomma americanum</name>
    <name type="common">Lone star tick</name>
    <dbReference type="NCBI Taxonomy" id="6943"/>
    <lineage>
        <taxon>Eukaryota</taxon>
        <taxon>Metazoa</taxon>
        <taxon>Ecdysozoa</taxon>
        <taxon>Arthropoda</taxon>
        <taxon>Chelicerata</taxon>
        <taxon>Arachnida</taxon>
        <taxon>Acari</taxon>
        <taxon>Parasitiformes</taxon>
        <taxon>Ixodida</taxon>
        <taxon>Ixodoidea</taxon>
        <taxon>Ixodidae</taxon>
        <taxon>Amblyomminae</taxon>
        <taxon>Amblyomma</taxon>
    </lineage>
</organism>
<keyword evidence="3" id="KW-1185">Reference proteome</keyword>
<accession>A0AAQ4F5N3</accession>
<comment type="caution">
    <text evidence="2">The sequence shown here is derived from an EMBL/GenBank/DDBJ whole genome shotgun (WGS) entry which is preliminary data.</text>
</comment>